<comment type="caution">
    <text evidence="1">The sequence shown here is derived from an EMBL/GenBank/DDBJ whole genome shotgun (WGS) entry which is preliminary data.</text>
</comment>
<organism evidence="1 2">
    <name type="scientific">Datura stramonium</name>
    <name type="common">Jimsonweed</name>
    <name type="synonym">Common thornapple</name>
    <dbReference type="NCBI Taxonomy" id="4076"/>
    <lineage>
        <taxon>Eukaryota</taxon>
        <taxon>Viridiplantae</taxon>
        <taxon>Streptophyta</taxon>
        <taxon>Embryophyta</taxon>
        <taxon>Tracheophyta</taxon>
        <taxon>Spermatophyta</taxon>
        <taxon>Magnoliopsida</taxon>
        <taxon>eudicotyledons</taxon>
        <taxon>Gunneridae</taxon>
        <taxon>Pentapetalae</taxon>
        <taxon>asterids</taxon>
        <taxon>lamiids</taxon>
        <taxon>Solanales</taxon>
        <taxon>Solanaceae</taxon>
        <taxon>Solanoideae</taxon>
        <taxon>Datureae</taxon>
        <taxon>Datura</taxon>
    </lineage>
</organism>
<keyword evidence="2" id="KW-1185">Reference proteome</keyword>
<accession>A0ABS8SFB9</accession>
<evidence type="ECO:0000313" key="1">
    <source>
        <dbReference type="EMBL" id="MCD7457533.1"/>
    </source>
</evidence>
<reference evidence="1 2" key="1">
    <citation type="journal article" date="2021" name="BMC Genomics">
        <title>Datura genome reveals duplications of psychoactive alkaloid biosynthetic genes and high mutation rate following tissue culture.</title>
        <authorList>
            <person name="Rajewski A."/>
            <person name="Carter-House D."/>
            <person name="Stajich J."/>
            <person name="Litt A."/>
        </authorList>
    </citation>
    <scope>NUCLEOTIDE SEQUENCE [LARGE SCALE GENOMIC DNA]</scope>
    <source>
        <strain evidence="1">AR-01</strain>
    </source>
</reference>
<sequence length="56" mass="6418">DSMLNHLMMFPKTLWGVSPVYTSRHSLDQEVGECFYRDYTAKDLIANVHQKGGKTT</sequence>
<protein>
    <submittedName>
        <fullName evidence="1">Uncharacterized protein</fullName>
    </submittedName>
</protein>
<evidence type="ECO:0000313" key="2">
    <source>
        <dbReference type="Proteomes" id="UP000823775"/>
    </source>
</evidence>
<proteinExistence type="predicted"/>
<dbReference type="Proteomes" id="UP000823775">
    <property type="component" value="Unassembled WGS sequence"/>
</dbReference>
<name>A0ABS8SFB9_DATST</name>
<feature type="non-terminal residue" evidence="1">
    <location>
        <position position="1"/>
    </location>
</feature>
<gene>
    <name evidence="1" type="ORF">HAX54_035345</name>
</gene>
<dbReference type="EMBL" id="JACEIK010000461">
    <property type="protein sequence ID" value="MCD7457533.1"/>
    <property type="molecule type" value="Genomic_DNA"/>
</dbReference>